<dbReference type="GO" id="GO:0006352">
    <property type="term" value="P:DNA-templated transcription initiation"/>
    <property type="evidence" value="ECO:0007669"/>
    <property type="project" value="InterPro"/>
</dbReference>
<evidence type="ECO:0000256" key="2">
    <source>
        <dbReference type="ARBA" id="ARBA00023015"/>
    </source>
</evidence>
<comment type="caution">
    <text evidence="7">The sequence shown here is derived from an EMBL/GenBank/DDBJ whole genome shotgun (WGS) entry which is preliminary data.</text>
</comment>
<dbReference type="InterPro" id="IPR007627">
    <property type="entry name" value="RNA_pol_sigma70_r2"/>
</dbReference>
<proteinExistence type="inferred from homology"/>
<organism evidence="7 8">
    <name type="scientific">Clostridium acetireducens DSM 10703</name>
    <dbReference type="NCBI Taxonomy" id="1121290"/>
    <lineage>
        <taxon>Bacteria</taxon>
        <taxon>Bacillati</taxon>
        <taxon>Bacillota</taxon>
        <taxon>Clostridia</taxon>
        <taxon>Eubacteriales</taxon>
        <taxon>Clostridiaceae</taxon>
        <taxon>Clostridium</taxon>
    </lineage>
</organism>
<protein>
    <submittedName>
        <fullName evidence="7">RNA polymerase sigma factor SigX</fullName>
    </submittedName>
</protein>
<sequence length="169" mass="20148">MDSKFEKIYDTYYDSVYRYIFVSVKDKWNAEDIISNVFIKVYENIEKLRSVEESKNWIFRVAHNCIIDFYRKKGKVIPIDEFIGEGKEEKGFDNIIIQEEFNEVKEILKSFPERTRNMIYLRFYSGLKFKEIAEVLSIPESTVKTTINRAIKKVRKSYEESIGGDAYEK</sequence>
<reference evidence="7 8" key="1">
    <citation type="submission" date="2016-06" db="EMBL/GenBank/DDBJ databases">
        <title>Genome sequence of Clostridium acetireducens DSM 10703.</title>
        <authorList>
            <person name="Poehlein A."/>
            <person name="Fluechter S."/>
            <person name="Duerre P."/>
            <person name="Daniel R."/>
        </authorList>
    </citation>
    <scope>NUCLEOTIDE SEQUENCE [LARGE SCALE GENOMIC DNA]</scope>
    <source>
        <strain evidence="7 8">DSM 10703</strain>
    </source>
</reference>
<dbReference type="InterPro" id="IPR013324">
    <property type="entry name" value="RNA_pol_sigma_r3/r4-like"/>
</dbReference>
<dbReference type="CDD" id="cd06171">
    <property type="entry name" value="Sigma70_r4"/>
    <property type="match status" value="1"/>
</dbReference>
<feature type="domain" description="RNA polymerase sigma-70 region 2" evidence="5">
    <location>
        <begin position="8"/>
        <end position="75"/>
    </location>
</feature>
<dbReference type="PANTHER" id="PTHR43133:SF60">
    <property type="entry name" value="RNA POLYMERASE SIGMA FACTOR SIGV"/>
    <property type="match status" value="1"/>
</dbReference>
<dbReference type="Proteomes" id="UP000175744">
    <property type="component" value="Unassembled WGS sequence"/>
</dbReference>
<dbReference type="OrthoDB" id="9784984at2"/>
<dbReference type="Gene3D" id="1.10.10.10">
    <property type="entry name" value="Winged helix-like DNA-binding domain superfamily/Winged helix DNA-binding domain"/>
    <property type="match status" value="1"/>
</dbReference>
<gene>
    <name evidence="7" type="primary">sigX</name>
    <name evidence="7" type="ORF">CLOACE_15160</name>
</gene>
<keyword evidence="4" id="KW-0804">Transcription</keyword>
<evidence type="ECO:0000313" key="8">
    <source>
        <dbReference type="Proteomes" id="UP000175744"/>
    </source>
</evidence>
<dbReference type="EMBL" id="LZFO01000021">
    <property type="protein sequence ID" value="OFI05821.1"/>
    <property type="molecule type" value="Genomic_DNA"/>
</dbReference>
<comment type="similarity">
    <text evidence="1">Belongs to the sigma-70 factor family. ECF subfamily.</text>
</comment>
<dbReference type="RefSeq" id="WP_070110493.1">
    <property type="nucleotide sequence ID" value="NZ_LZFO01000021.1"/>
</dbReference>
<dbReference type="InterPro" id="IPR014284">
    <property type="entry name" value="RNA_pol_sigma-70_dom"/>
</dbReference>
<keyword evidence="3" id="KW-0731">Sigma factor</keyword>
<evidence type="ECO:0000259" key="5">
    <source>
        <dbReference type="Pfam" id="PF04542"/>
    </source>
</evidence>
<dbReference type="InterPro" id="IPR013325">
    <property type="entry name" value="RNA_pol_sigma_r2"/>
</dbReference>
<keyword evidence="8" id="KW-1185">Reference proteome</keyword>
<dbReference type="Gene3D" id="1.10.1740.10">
    <property type="match status" value="1"/>
</dbReference>
<evidence type="ECO:0000256" key="4">
    <source>
        <dbReference type="ARBA" id="ARBA00023163"/>
    </source>
</evidence>
<evidence type="ECO:0000259" key="6">
    <source>
        <dbReference type="Pfam" id="PF08281"/>
    </source>
</evidence>
<dbReference type="AlphaFoldDB" id="A0A1E8EY00"/>
<dbReference type="NCBIfam" id="TIGR02937">
    <property type="entry name" value="sigma70-ECF"/>
    <property type="match status" value="1"/>
</dbReference>
<dbReference type="GO" id="GO:0016987">
    <property type="term" value="F:sigma factor activity"/>
    <property type="evidence" value="ECO:0007669"/>
    <property type="project" value="UniProtKB-KW"/>
</dbReference>
<dbReference type="Pfam" id="PF04542">
    <property type="entry name" value="Sigma70_r2"/>
    <property type="match status" value="1"/>
</dbReference>
<dbReference type="InterPro" id="IPR039425">
    <property type="entry name" value="RNA_pol_sigma-70-like"/>
</dbReference>
<evidence type="ECO:0000256" key="1">
    <source>
        <dbReference type="ARBA" id="ARBA00010641"/>
    </source>
</evidence>
<dbReference type="SUPFAM" id="SSF88946">
    <property type="entry name" value="Sigma2 domain of RNA polymerase sigma factors"/>
    <property type="match status" value="1"/>
</dbReference>
<accession>A0A1E8EY00</accession>
<dbReference type="PANTHER" id="PTHR43133">
    <property type="entry name" value="RNA POLYMERASE ECF-TYPE SIGMA FACTO"/>
    <property type="match status" value="1"/>
</dbReference>
<name>A0A1E8EY00_9CLOT</name>
<dbReference type="GO" id="GO:0003677">
    <property type="term" value="F:DNA binding"/>
    <property type="evidence" value="ECO:0007669"/>
    <property type="project" value="InterPro"/>
</dbReference>
<dbReference type="STRING" id="1121290.CLAOCE_15160"/>
<feature type="domain" description="RNA polymerase sigma factor 70 region 4 type 2" evidence="6">
    <location>
        <begin position="103"/>
        <end position="153"/>
    </location>
</feature>
<dbReference type="Pfam" id="PF08281">
    <property type="entry name" value="Sigma70_r4_2"/>
    <property type="match status" value="1"/>
</dbReference>
<dbReference type="InterPro" id="IPR013249">
    <property type="entry name" value="RNA_pol_sigma70_r4_t2"/>
</dbReference>
<dbReference type="InterPro" id="IPR036388">
    <property type="entry name" value="WH-like_DNA-bd_sf"/>
</dbReference>
<evidence type="ECO:0000256" key="3">
    <source>
        <dbReference type="ARBA" id="ARBA00023082"/>
    </source>
</evidence>
<keyword evidence="2" id="KW-0805">Transcription regulation</keyword>
<dbReference type="SUPFAM" id="SSF88659">
    <property type="entry name" value="Sigma3 and sigma4 domains of RNA polymerase sigma factors"/>
    <property type="match status" value="1"/>
</dbReference>
<evidence type="ECO:0000313" key="7">
    <source>
        <dbReference type="EMBL" id="OFI05821.1"/>
    </source>
</evidence>